<evidence type="ECO:0008006" key="3">
    <source>
        <dbReference type="Google" id="ProtNLM"/>
    </source>
</evidence>
<dbReference type="SUPFAM" id="SSF53448">
    <property type="entry name" value="Nucleotide-diphospho-sugar transferases"/>
    <property type="match status" value="1"/>
</dbReference>
<dbReference type="Gene3D" id="3.90.550.10">
    <property type="entry name" value="Spore Coat Polysaccharide Biosynthesis Protein SpsA, Chain A"/>
    <property type="match status" value="1"/>
</dbReference>
<organism evidence="1 2">
    <name type="scientific">Butyrivibrio proteoclasticus</name>
    <dbReference type="NCBI Taxonomy" id="43305"/>
    <lineage>
        <taxon>Bacteria</taxon>
        <taxon>Bacillati</taxon>
        <taxon>Bacillota</taxon>
        <taxon>Clostridia</taxon>
        <taxon>Lachnospirales</taxon>
        <taxon>Lachnospiraceae</taxon>
        <taxon>Butyrivibrio</taxon>
    </lineage>
</organism>
<dbReference type="Proteomes" id="UP000182624">
    <property type="component" value="Unassembled WGS sequence"/>
</dbReference>
<reference evidence="2" key="1">
    <citation type="submission" date="2016-10" db="EMBL/GenBank/DDBJ databases">
        <authorList>
            <person name="Varghese N."/>
            <person name="Submissions S."/>
        </authorList>
    </citation>
    <scope>NUCLEOTIDE SEQUENCE [LARGE SCALE GENOMIC DNA]</scope>
    <source>
        <strain evidence="2">P18</strain>
    </source>
</reference>
<dbReference type="AlphaFoldDB" id="A0A1I5X8E3"/>
<proteinExistence type="predicted"/>
<dbReference type="EMBL" id="FOXO01000029">
    <property type="protein sequence ID" value="SFQ27927.1"/>
    <property type="molecule type" value="Genomic_DNA"/>
</dbReference>
<protein>
    <recommendedName>
        <fullName evidence="3">Glycosyl transferase GT8 family</fullName>
    </recommendedName>
</protein>
<accession>A0A1I5X8E3</accession>
<gene>
    <name evidence="1" type="ORF">SAMN04487928_1298</name>
</gene>
<name>A0A1I5X8E3_9FIRM</name>
<evidence type="ECO:0000313" key="2">
    <source>
        <dbReference type="Proteomes" id="UP000182624"/>
    </source>
</evidence>
<keyword evidence="2" id="KW-1185">Reference proteome</keyword>
<evidence type="ECO:0000313" key="1">
    <source>
        <dbReference type="EMBL" id="SFQ27927.1"/>
    </source>
</evidence>
<sequence length="326" mass="37903">MRTNIVYTIISRDEDYYTEQLLASAWSAKYYNPDAKIILLCDETTNRYIEQKYSNIIQDIINDIKVVDVPAEFGLKEQSRWLKTSAREYVSGPMIQVDTDTIVCEKLSEVDNIRSDISAVCDYHCSMDSAPYRNKVLSNVCKLYELSADEVKKSGANYYNSGIIFSNDTDKARKFYRDWHKFWKVGLDKGVPRDQYAFFRAAMDNSVDRLDDVYNCMIRTSVKYLHTAKIIHFFNSGWGSDQISPFFSNEIYRRIKEYGSISESDKKLILNCKSEFSSPSVIMDSFESEVIFSPVFILLRVWHKDKSIMFKFANYLSRAILKLKGL</sequence>
<dbReference type="InterPro" id="IPR029044">
    <property type="entry name" value="Nucleotide-diphossugar_trans"/>
</dbReference>